<protein>
    <submittedName>
        <fullName evidence="1">Uncharacterized protein</fullName>
    </submittedName>
</protein>
<accession>J3MMY4</accession>
<evidence type="ECO:0000313" key="1">
    <source>
        <dbReference type="EnsemblPlants" id="OB07G27660.1"/>
    </source>
</evidence>
<name>J3MMY4_ORYBR</name>
<reference evidence="1" key="1">
    <citation type="journal article" date="2013" name="Nat. Commun.">
        <title>Whole-genome sequencing of Oryza brachyantha reveals mechanisms underlying Oryza genome evolution.</title>
        <authorList>
            <person name="Chen J."/>
            <person name="Huang Q."/>
            <person name="Gao D."/>
            <person name="Wang J."/>
            <person name="Lang Y."/>
            <person name="Liu T."/>
            <person name="Li B."/>
            <person name="Bai Z."/>
            <person name="Luis Goicoechea J."/>
            <person name="Liang C."/>
            <person name="Chen C."/>
            <person name="Zhang W."/>
            <person name="Sun S."/>
            <person name="Liao Y."/>
            <person name="Zhang X."/>
            <person name="Yang L."/>
            <person name="Song C."/>
            <person name="Wang M."/>
            <person name="Shi J."/>
            <person name="Liu G."/>
            <person name="Liu J."/>
            <person name="Zhou H."/>
            <person name="Zhou W."/>
            <person name="Yu Q."/>
            <person name="An N."/>
            <person name="Chen Y."/>
            <person name="Cai Q."/>
            <person name="Wang B."/>
            <person name="Liu B."/>
            <person name="Min J."/>
            <person name="Huang Y."/>
            <person name="Wu H."/>
            <person name="Li Z."/>
            <person name="Zhang Y."/>
            <person name="Yin Y."/>
            <person name="Song W."/>
            <person name="Jiang J."/>
            <person name="Jackson S.A."/>
            <person name="Wing R.A."/>
            <person name="Wang J."/>
            <person name="Chen M."/>
        </authorList>
    </citation>
    <scope>NUCLEOTIDE SEQUENCE [LARGE SCALE GENOMIC DNA]</scope>
    <source>
        <strain evidence="1">cv. IRGC 101232</strain>
    </source>
</reference>
<keyword evidence="2" id="KW-1185">Reference proteome</keyword>
<dbReference type="EnsemblPlants" id="OB07G27660.1">
    <property type="protein sequence ID" value="OB07G27660.1"/>
    <property type="gene ID" value="OB07G27660"/>
</dbReference>
<proteinExistence type="predicted"/>
<dbReference type="Proteomes" id="UP000006038">
    <property type="component" value="Chromosome 7"/>
</dbReference>
<sequence>MRAAPTCAGAHLRVQDSVTSPPPLSFSSLQPRTRVWGVHSPPVRRHSAADARNGRRPPPALVLHPVLVAGPVVAILLLRRPPPLSSSAELVVAVLVLRPDPPPRSPPPPGSSAVGWPLSLIASVEGSGVAARGRVWASASGSFEKDRTGGDDDVLASLQILEESNVDLLKILKSANTIL</sequence>
<evidence type="ECO:0000313" key="2">
    <source>
        <dbReference type="Proteomes" id="UP000006038"/>
    </source>
</evidence>
<dbReference type="AlphaFoldDB" id="J3MMY4"/>
<dbReference type="Gramene" id="OB07G27660.1">
    <property type="protein sequence ID" value="OB07G27660.1"/>
    <property type="gene ID" value="OB07G27660"/>
</dbReference>
<dbReference type="HOGENOM" id="CLU_1505703_0_0_1"/>
<organism evidence="1">
    <name type="scientific">Oryza brachyantha</name>
    <name type="common">malo sina</name>
    <dbReference type="NCBI Taxonomy" id="4533"/>
    <lineage>
        <taxon>Eukaryota</taxon>
        <taxon>Viridiplantae</taxon>
        <taxon>Streptophyta</taxon>
        <taxon>Embryophyta</taxon>
        <taxon>Tracheophyta</taxon>
        <taxon>Spermatophyta</taxon>
        <taxon>Magnoliopsida</taxon>
        <taxon>Liliopsida</taxon>
        <taxon>Poales</taxon>
        <taxon>Poaceae</taxon>
        <taxon>BOP clade</taxon>
        <taxon>Oryzoideae</taxon>
        <taxon>Oryzeae</taxon>
        <taxon>Oryzinae</taxon>
        <taxon>Oryza</taxon>
    </lineage>
</organism>
<reference evidence="1" key="2">
    <citation type="submission" date="2013-04" db="UniProtKB">
        <authorList>
            <consortium name="EnsemblPlants"/>
        </authorList>
    </citation>
    <scope>IDENTIFICATION</scope>
</reference>